<dbReference type="Pfam" id="PF01966">
    <property type="entry name" value="HD"/>
    <property type="match status" value="1"/>
</dbReference>
<protein>
    <submittedName>
        <fullName evidence="2">Putative hydrolase</fullName>
    </submittedName>
</protein>
<keyword evidence="2" id="KW-0378">Hydrolase</keyword>
<dbReference type="Gene3D" id="1.10.3210.50">
    <property type="match status" value="1"/>
</dbReference>
<dbReference type="InterPro" id="IPR006675">
    <property type="entry name" value="HDIG_dom"/>
</dbReference>
<dbReference type="PANTHER" id="PTHR33594:SF1">
    <property type="entry name" value="HD_PDEASE DOMAIN-CONTAINING PROTEIN"/>
    <property type="match status" value="1"/>
</dbReference>
<dbReference type="NCBIfam" id="TIGR00277">
    <property type="entry name" value="HDIG"/>
    <property type="match status" value="1"/>
</dbReference>
<dbReference type="PANTHER" id="PTHR33594">
    <property type="entry name" value="SUPERFAMILY HYDROLASE, PUTATIVE (AFU_ORTHOLOGUE AFUA_1G03035)-RELATED"/>
    <property type="match status" value="1"/>
</dbReference>
<gene>
    <name evidence="2" type="ORF">SCFA_680001</name>
</gene>
<dbReference type="SUPFAM" id="SSF109604">
    <property type="entry name" value="HD-domain/PDEase-like"/>
    <property type="match status" value="1"/>
</dbReference>
<dbReference type="InterPro" id="IPR006674">
    <property type="entry name" value="HD_domain"/>
</dbReference>
<proteinExistence type="predicted"/>
<evidence type="ECO:0000259" key="1">
    <source>
        <dbReference type="PROSITE" id="PS51831"/>
    </source>
</evidence>
<accession>A0A485M484</accession>
<dbReference type="GO" id="GO:0016787">
    <property type="term" value="F:hydrolase activity"/>
    <property type="evidence" value="ECO:0007669"/>
    <property type="project" value="UniProtKB-KW"/>
</dbReference>
<name>A0A485M484_9ZZZZ</name>
<dbReference type="AlphaFoldDB" id="A0A485M484"/>
<dbReference type="EMBL" id="CAADRM010000134">
    <property type="protein sequence ID" value="VFU17638.1"/>
    <property type="molecule type" value="Genomic_DNA"/>
</dbReference>
<feature type="domain" description="HD" evidence="1">
    <location>
        <begin position="1"/>
        <end position="99"/>
    </location>
</feature>
<reference evidence="2" key="1">
    <citation type="submission" date="2019-03" db="EMBL/GenBank/DDBJ databases">
        <authorList>
            <person name="Hao L."/>
        </authorList>
    </citation>
    <scope>NUCLEOTIDE SEQUENCE</scope>
</reference>
<organism evidence="2">
    <name type="scientific">anaerobic digester metagenome</name>
    <dbReference type="NCBI Taxonomy" id="1263854"/>
    <lineage>
        <taxon>unclassified sequences</taxon>
        <taxon>metagenomes</taxon>
        <taxon>ecological metagenomes</taxon>
    </lineage>
</organism>
<dbReference type="CDD" id="cd00077">
    <property type="entry name" value="HDc"/>
    <property type="match status" value="1"/>
</dbReference>
<dbReference type="PROSITE" id="PS51831">
    <property type="entry name" value="HD"/>
    <property type="match status" value="1"/>
</dbReference>
<evidence type="ECO:0000313" key="2">
    <source>
        <dbReference type="EMBL" id="VFU17638.1"/>
    </source>
</evidence>
<dbReference type="InterPro" id="IPR003607">
    <property type="entry name" value="HD/PDEase_dom"/>
</dbReference>
<sequence length="183" mass="20842">MYRLCMHIGRVEGADLEVLAIAALLHDIGRAIQDSAKGTLCHAEQGARIAEKILEKYPIPPEKKENIIHCIISHRYRNSHHPESLEAKVLFDADKLDAIGAVGIARAYLFAGEVGAVLHNPDMDPLTAKPYSRDDTGYREYMVKLSKIKDRMLTPEGRHMAQERHAFMEEFFRRFLKEFEGQL</sequence>